<organism evidence="2 3">
    <name type="scientific">Caerostris darwini</name>
    <dbReference type="NCBI Taxonomy" id="1538125"/>
    <lineage>
        <taxon>Eukaryota</taxon>
        <taxon>Metazoa</taxon>
        <taxon>Ecdysozoa</taxon>
        <taxon>Arthropoda</taxon>
        <taxon>Chelicerata</taxon>
        <taxon>Arachnida</taxon>
        <taxon>Araneae</taxon>
        <taxon>Araneomorphae</taxon>
        <taxon>Entelegynae</taxon>
        <taxon>Araneoidea</taxon>
        <taxon>Araneidae</taxon>
        <taxon>Caerostris</taxon>
    </lineage>
</organism>
<dbReference type="EMBL" id="BPLQ01004489">
    <property type="protein sequence ID" value="GIY08349.1"/>
    <property type="molecule type" value="Genomic_DNA"/>
</dbReference>
<dbReference type="Proteomes" id="UP001054837">
    <property type="component" value="Unassembled WGS sequence"/>
</dbReference>
<proteinExistence type="predicted"/>
<dbReference type="AlphaFoldDB" id="A0AAV4QJC0"/>
<evidence type="ECO:0000313" key="2">
    <source>
        <dbReference type="EMBL" id="GIY08349.1"/>
    </source>
</evidence>
<feature type="chain" id="PRO_5043596015" evidence="1">
    <location>
        <begin position="23"/>
        <end position="101"/>
    </location>
</feature>
<gene>
    <name evidence="2" type="primary">N_5</name>
    <name evidence="2" type="ORF">CDAR_556911</name>
</gene>
<keyword evidence="1" id="KW-0732">Signal</keyword>
<protein>
    <submittedName>
        <fullName evidence="2">Neurogenic locus Notch protein</fullName>
    </submittedName>
</protein>
<sequence>MKHRNLCSALFWGIFLTATVYPVYVEGLVSCSPNPCKNGASCVTNPKGESYCKTAKSKKALSVGPFKNSLLGLEHGKAHAGLLKTLHLGNHLLVWLQTFRC</sequence>
<comment type="caution">
    <text evidence="2">The sequence shown here is derived from an EMBL/GenBank/DDBJ whole genome shotgun (WGS) entry which is preliminary data.</text>
</comment>
<evidence type="ECO:0000313" key="3">
    <source>
        <dbReference type="Proteomes" id="UP001054837"/>
    </source>
</evidence>
<feature type="signal peptide" evidence="1">
    <location>
        <begin position="1"/>
        <end position="22"/>
    </location>
</feature>
<name>A0AAV4QJC0_9ARAC</name>
<evidence type="ECO:0000256" key="1">
    <source>
        <dbReference type="SAM" id="SignalP"/>
    </source>
</evidence>
<reference evidence="2 3" key="1">
    <citation type="submission" date="2021-06" db="EMBL/GenBank/DDBJ databases">
        <title>Caerostris darwini draft genome.</title>
        <authorList>
            <person name="Kono N."/>
            <person name="Arakawa K."/>
        </authorList>
    </citation>
    <scope>NUCLEOTIDE SEQUENCE [LARGE SCALE GENOMIC DNA]</scope>
</reference>
<keyword evidence="3" id="KW-1185">Reference proteome</keyword>
<accession>A0AAV4QJC0</accession>